<name>A0A563U464_9SPHI</name>
<sequence length="235" mass="24880">MPLNTIVFLIILIIAVVVVYKAKKLTVNGALAGGLTAILIYIGAGMAGITELAAFFILATLATAHKKQLKSNLPNEHHQQKRNLWQVVANGGIAAVCGVFAFLFPSNAKVFQMMMAGSLASATADTLSSELGSVYGKRFYNILTSKPDERGKDGVISLEGTLIGVIGSAIIALMYVAYFGFSNAFYLIIAAGVSGNFIDSILGATLERRGSIGNNTVNAINTFAAAIIVWLLYQL</sequence>
<feature type="transmembrane region" description="Helical" evidence="6">
    <location>
        <begin position="155"/>
        <end position="178"/>
    </location>
</feature>
<feature type="transmembrane region" description="Helical" evidence="6">
    <location>
        <begin position="216"/>
        <end position="233"/>
    </location>
</feature>
<comment type="caution">
    <text evidence="7">The sequence shown here is derived from an EMBL/GenBank/DDBJ whole genome shotgun (WGS) entry which is preliminary data.</text>
</comment>
<dbReference type="Proteomes" id="UP000318010">
    <property type="component" value="Unassembled WGS sequence"/>
</dbReference>
<accession>A0A563U464</accession>
<reference evidence="7 8" key="1">
    <citation type="submission" date="2019-07" db="EMBL/GenBank/DDBJ databases">
        <authorList>
            <person name="Kim J."/>
        </authorList>
    </citation>
    <scope>NUCLEOTIDE SEQUENCE [LARGE SCALE GENOMIC DNA]</scope>
    <source>
        <strain evidence="7 8">MJ1a</strain>
    </source>
</reference>
<evidence type="ECO:0000256" key="1">
    <source>
        <dbReference type="ARBA" id="ARBA00004141"/>
    </source>
</evidence>
<dbReference type="RefSeq" id="WP_146271258.1">
    <property type="nucleotide sequence ID" value="NZ_VOEI01000003.1"/>
</dbReference>
<proteinExistence type="inferred from homology"/>
<evidence type="ECO:0000256" key="3">
    <source>
        <dbReference type="ARBA" id="ARBA00022692"/>
    </source>
</evidence>
<evidence type="ECO:0000256" key="6">
    <source>
        <dbReference type="SAM" id="Phobius"/>
    </source>
</evidence>
<feature type="transmembrane region" description="Helical" evidence="6">
    <location>
        <begin position="84"/>
        <end position="104"/>
    </location>
</feature>
<evidence type="ECO:0000256" key="5">
    <source>
        <dbReference type="ARBA" id="ARBA00023136"/>
    </source>
</evidence>
<dbReference type="AlphaFoldDB" id="A0A563U464"/>
<feature type="transmembrane region" description="Helical" evidence="6">
    <location>
        <begin position="34"/>
        <end position="64"/>
    </location>
</feature>
<gene>
    <name evidence="7" type="ORF">FPZ42_10910</name>
</gene>
<dbReference type="InterPro" id="IPR002794">
    <property type="entry name" value="DUF92_TMEM19"/>
</dbReference>
<keyword evidence="4 6" id="KW-1133">Transmembrane helix</keyword>
<dbReference type="PANTHER" id="PTHR13353">
    <property type="entry name" value="TRANSMEMBRANE PROTEIN 19"/>
    <property type="match status" value="1"/>
</dbReference>
<evidence type="ECO:0000256" key="4">
    <source>
        <dbReference type="ARBA" id="ARBA00022989"/>
    </source>
</evidence>
<keyword evidence="8" id="KW-1185">Reference proteome</keyword>
<dbReference type="PANTHER" id="PTHR13353:SF5">
    <property type="entry name" value="TRANSMEMBRANE PROTEIN 19"/>
    <property type="match status" value="1"/>
</dbReference>
<keyword evidence="5 6" id="KW-0472">Membrane</keyword>
<evidence type="ECO:0000313" key="7">
    <source>
        <dbReference type="EMBL" id="TWR26131.1"/>
    </source>
</evidence>
<dbReference type="OrthoDB" id="9770047at2"/>
<dbReference type="EMBL" id="VOEI01000003">
    <property type="protein sequence ID" value="TWR26131.1"/>
    <property type="molecule type" value="Genomic_DNA"/>
</dbReference>
<keyword evidence="3 6" id="KW-0812">Transmembrane</keyword>
<organism evidence="7 8">
    <name type="scientific">Mucilaginibacter achroorhodeus</name>
    <dbReference type="NCBI Taxonomy" id="2599294"/>
    <lineage>
        <taxon>Bacteria</taxon>
        <taxon>Pseudomonadati</taxon>
        <taxon>Bacteroidota</taxon>
        <taxon>Sphingobacteriia</taxon>
        <taxon>Sphingobacteriales</taxon>
        <taxon>Sphingobacteriaceae</taxon>
        <taxon>Mucilaginibacter</taxon>
    </lineage>
</organism>
<protein>
    <submittedName>
        <fullName evidence="7">DUF92 domain-containing protein</fullName>
    </submittedName>
</protein>
<dbReference type="GO" id="GO:0016020">
    <property type="term" value="C:membrane"/>
    <property type="evidence" value="ECO:0007669"/>
    <property type="project" value="UniProtKB-SubCell"/>
</dbReference>
<comment type="subcellular location">
    <subcellularLocation>
        <location evidence="1">Membrane</location>
        <topology evidence="1">Multi-pass membrane protein</topology>
    </subcellularLocation>
</comment>
<feature type="transmembrane region" description="Helical" evidence="6">
    <location>
        <begin position="184"/>
        <end position="204"/>
    </location>
</feature>
<feature type="transmembrane region" description="Helical" evidence="6">
    <location>
        <begin position="6"/>
        <end position="22"/>
    </location>
</feature>
<evidence type="ECO:0000313" key="8">
    <source>
        <dbReference type="Proteomes" id="UP000318010"/>
    </source>
</evidence>
<evidence type="ECO:0000256" key="2">
    <source>
        <dbReference type="ARBA" id="ARBA00009012"/>
    </source>
</evidence>
<dbReference type="Pfam" id="PF01940">
    <property type="entry name" value="DUF92"/>
    <property type="match status" value="1"/>
</dbReference>
<comment type="similarity">
    <text evidence="2">Belongs to the TMEM19 family.</text>
</comment>